<dbReference type="CDD" id="cd04645">
    <property type="entry name" value="LbH_gamma_CA_like"/>
    <property type="match status" value="1"/>
</dbReference>
<organism evidence="1">
    <name type="scientific">marine metagenome</name>
    <dbReference type="NCBI Taxonomy" id="408172"/>
    <lineage>
        <taxon>unclassified sequences</taxon>
        <taxon>metagenomes</taxon>
        <taxon>ecological metagenomes</taxon>
    </lineage>
</organism>
<sequence length="118" mass="12568">MGDSDSQLSQFLRRQPSLGTEVYLASTAVVVGDVTLGDHSSVWYHAVLRGDINYITVGAYSNIQDGAVIHLADEYPCEIGDWVTVGHSAVVHACKVGDECLIGMNSTILDGAEIGEQS</sequence>
<dbReference type="Gene3D" id="2.160.10.10">
    <property type="entry name" value="Hexapeptide repeat proteins"/>
    <property type="match status" value="1"/>
</dbReference>
<dbReference type="InterPro" id="IPR011004">
    <property type="entry name" value="Trimer_LpxA-like_sf"/>
</dbReference>
<dbReference type="AlphaFoldDB" id="A0A382YLL6"/>
<dbReference type="InterPro" id="IPR050484">
    <property type="entry name" value="Transf_Hexapept/Carb_Anhydrase"/>
</dbReference>
<accession>A0A382YLL6</accession>
<protein>
    <recommendedName>
        <fullName evidence="2">Gamma carbonic anhydrase family protein</fullName>
    </recommendedName>
</protein>
<dbReference type="PANTHER" id="PTHR13061:SF29">
    <property type="entry name" value="GAMMA CARBONIC ANHYDRASE-LIKE 1, MITOCHONDRIAL-RELATED"/>
    <property type="match status" value="1"/>
</dbReference>
<evidence type="ECO:0000313" key="1">
    <source>
        <dbReference type="EMBL" id="SVD83715.1"/>
    </source>
</evidence>
<dbReference type="SUPFAM" id="SSF51161">
    <property type="entry name" value="Trimeric LpxA-like enzymes"/>
    <property type="match status" value="1"/>
</dbReference>
<reference evidence="1" key="1">
    <citation type="submission" date="2018-05" db="EMBL/GenBank/DDBJ databases">
        <authorList>
            <person name="Lanie J.A."/>
            <person name="Ng W.-L."/>
            <person name="Kazmierczak K.M."/>
            <person name="Andrzejewski T.M."/>
            <person name="Davidsen T.M."/>
            <person name="Wayne K.J."/>
            <person name="Tettelin H."/>
            <person name="Glass J.I."/>
            <person name="Rusch D."/>
            <person name="Podicherti R."/>
            <person name="Tsui H.-C.T."/>
            <person name="Winkler M.E."/>
        </authorList>
    </citation>
    <scope>NUCLEOTIDE SEQUENCE</scope>
</reference>
<feature type="non-terminal residue" evidence="1">
    <location>
        <position position="118"/>
    </location>
</feature>
<name>A0A382YLL6_9ZZZZ</name>
<dbReference type="PANTHER" id="PTHR13061">
    <property type="entry name" value="DYNACTIN SUBUNIT P25"/>
    <property type="match status" value="1"/>
</dbReference>
<dbReference type="EMBL" id="UINC01176542">
    <property type="protein sequence ID" value="SVD83715.1"/>
    <property type="molecule type" value="Genomic_DNA"/>
</dbReference>
<dbReference type="InterPro" id="IPR047324">
    <property type="entry name" value="LbH_gamma_CA-like"/>
</dbReference>
<evidence type="ECO:0008006" key="2">
    <source>
        <dbReference type="Google" id="ProtNLM"/>
    </source>
</evidence>
<proteinExistence type="predicted"/>
<gene>
    <name evidence="1" type="ORF">METZ01_LOCUS436569</name>
</gene>